<reference evidence="8" key="1">
    <citation type="submission" date="2019-12" db="EMBL/GenBank/DDBJ databases">
        <title>Comparative genomics gives insights into the taxonomy of the Azoarcus-Aromatoleum group and reveals separate origins of nif in the plant-associated Azoarcus and non-plant-associated Aromatoleum sub-groups.</title>
        <authorList>
            <person name="Lafos M."/>
            <person name="Maluk M."/>
            <person name="Batista M."/>
            <person name="Junghare M."/>
            <person name="Carmona M."/>
            <person name="Faoro H."/>
            <person name="Cruz L.M."/>
            <person name="Battistoni F."/>
            <person name="De Souza E."/>
            <person name="Pedrosa F."/>
            <person name="Chen W.-M."/>
            <person name="Poole P.S."/>
            <person name="Dixon R.A."/>
            <person name="James E.K."/>
        </authorList>
    </citation>
    <scope>NUCLEOTIDE SEQUENCE</scope>
    <source>
        <strain evidence="8">NSC3</strain>
    </source>
</reference>
<comment type="caution">
    <text evidence="8">The sequence shown here is derived from an EMBL/GenBank/DDBJ whole genome shotgun (WGS) entry which is preliminary data.</text>
</comment>
<sequence>MTKRKHPGIQPRGNAWRAEVCVNGHRDSATFNTLAEAKSWREHRTAELKLLNRPPQRSGEQAKLTLRELLEQQKDELDIRTRGSALAHDARVRKIVSIDVGQQSPRPIGDIVVKQLTDRDFLNYKKARLNDGVARSTVKRELNLLRAAFNRLIEAGAILHNPVRSAIKSLPKKDPEVGNLLGVSERERFIEQCEVNASNPRRNPWLSHAFAFSAATALRKAELLALEWTDVDFENAVLRVQRVDDLPDSKGKRTTRGTKNGEERETPLSAEALEILRSVPRAVDPALRHKVFPITYEALKSAFRRVREKAGTRHFRWHDLRHMAATDALARLGNIAHVAVVTGHRDWESLKRYTHPTAKDVAKLLGARLAEQPS</sequence>
<evidence type="ECO:0000259" key="7">
    <source>
        <dbReference type="PROSITE" id="PS51900"/>
    </source>
</evidence>
<dbReference type="SUPFAM" id="SSF56349">
    <property type="entry name" value="DNA breaking-rejoining enzymes"/>
    <property type="match status" value="1"/>
</dbReference>
<dbReference type="InterPro" id="IPR002104">
    <property type="entry name" value="Integrase_catalytic"/>
</dbReference>
<evidence type="ECO:0000256" key="1">
    <source>
        <dbReference type="ARBA" id="ARBA00022908"/>
    </source>
</evidence>
<dbReference type="PANTHER" id="PTHR30349">
    <property type="entry name" value="PHAGE INTEGRASE-RELATED"/>
    <property type="match status" value="1"/>
</dbReference>
<dbReference type="InterPro" id="IPR057084">
    <property type="entry name" value="Int_N"/>
</dbReference>
<gene>
    <name evidence="8" type="ORF">GPA21_02060</name>
</gene>
<name>A0A972F5P4_9RHOO</name>
<dbReference type="InterPro" id="IPR013762">
    <property type="entry name" value="Integrase-like_cat_sf"/>
</dbReference>
<evidence type="ECO:0000313" key="8">
    <source>
        <dbReference type="EMBL" id="NMG01759.1"/>
    </source>
</evidence>
<keyword evidence="1" id="KW-0229">DNA integration</keyword>
<evidence type="ECO:0000256" key="5">
    <source>
        <dbReference type="SAM" id="MobiDB-lite"/>
    </source>
</evidence>
<evidence type="ECO:0000259" key="6">
    <source>
        <dbReference type="PROSITE" id="PS51898"/>
    </source>
</evidence>
<dbReference type="CDD" id="cd00796">
    <property type="entry name" value="INT_Rci_Hp1_C"/>
    <property type="match status" value="1"/>
</dbReference>
<dbReference type="EMBL" id="WTVM01000007">
    <property type="protein sequence ID" value="NMG01759.1"/>
    <property type="molecule type" value="Genomic_DNA"/>
</dbReference>
<dbReference type="InterPro" id="IPR011010">
    <property type="entry name" value="DNA_brk_join_enz"/>
</dbReference>
<evidence type="ECO:0000313" key="9">
    <source>
        <dbReference type="Proteomes" id="UP000599523"/>
    </source>
</evidence>
<dbReference type="Proteomes" id="UP000599523">
    <property type="component" value="Unassembled WGS sequence"/>
</dbReference>
<feature type="domain" description="Tyr recombinase" evidence="6">
    <location>
        <begin position="173"/>
        <end position="366"/>
    </location>
</feature>
<dbReference type="GO" id="GO:0015074">
    <property type="term" value="P:DNA integration"/>
    <property type="evidence" value="ECO:0007669"/>
    <property type="project" value="UniProtKB-KW"/>
</dbReference>
<dbReference type="Gene3D" id="1.10.150.130">
    <property type="match status" value="1"/>
</dbReference>
<dbReference type="Pfam" id="PF24624">
    <property type="entry name" value="Int_N"/>
    <property type="match status" value="1"/>
</dbReference>
<dbReference type="GO" id="GO:0006310">
    <property type="term" value="P:DNA recombination"/>
    <property type="evidence" value="ECO:0007669"/>
    <property type="project" value="UniProtKB-KW"/>
</dbReference>
<organism evidence="8 9">
    <name type="scientific">Azoarcus taiwanensis</name>
    <dbReference type="NCBI Taxonomy" id="666964"/>
    <lineage>
        <taxon>Bacteria</taxon>
        <taxon>Pseudomonadati</taxon>
        <taxon>Pseudomonadota</taxon>
        <taxon>Betaproteobacteria</taxon>
        <taxon>Rhodocyclales</taxon>
        <taxon>Zoogloeaceae</taxon>
        <taxon>Azoarcus</taxon>
    </lineage>
</organism>
<dbReference type="GO" id="GO:0003677">
    <property type="term" value="F:DNA binding"/>
    <property type="evidence" value="ECO:0007669"/>
    <property type="project" value="UniProtKB-UniRule"/>
</dbReference>
<feature type="region of interest" description="Disordered" evidence="5">
    <location>
        <begin position="247"/>
        <end position="266"/>
    </location>
</feature>
<dbReference type="RefSeq" id="WP_168986552.1">
    <property type="nucleotide sequence ID" value="NZ_CAWPHM010000308.1"/>
</dbReference>
<keyword evidence="2 4" id="KW-0238">DNA-binding</keyword>
<dbReference type="Pfam" id="PF00589">
    <property type="entry name" value="Phage_integrase"/>
    <property type="match status" value="1"/>
</dbReference>
<feature type="domain" description="Core-binding (CB)" evidence="7">
    <location>
        <begin position="64"/>
        <end position="153"/>
    </location>
</feature>
<dbReference type="InterPro" id="IPR044068">
    <property type="entry name" value="CB"/>
</dbReference>
<evidence type="ECO:0000256" key="3">
    <source>
        <dbReference type="ARBA" id="ARBA00023172"/>
    </source>
</evidence>
<dbReference type="PROSITE" id="PS51898">
    <property type="entry name" value="TYR_RECOMBINASE"/>
    <property type="match status" value="1"/>
</dbReference>
<dbReference type="PANTHER" id="PTHR30349:SF94">
    <property type="entry name" value="INTEGRASE_RECOMBINASE HI_1414-RELATED"/>
    <property type="match status" value="1"/>
</dbReference>
<dbReference type="InterPro" id="IPR010998">
    <property type="entry name" value="Integrase_recombinase_N"/>
</dbReference>
<evidence type="ECO:0000256" key="4">
    <source>
        <dbReference type="PROSITE-ProRule" id="PRU01248"/>
    </source>
</evidence>
<protein>
    <submittedName>
        <fullName evidence="8">Tyrosine-type recombinase/integrase</fullName>
    </submittedName>
</protein>
<keyword evidence="3" id="KW-0233">DNA recombination</keyword>
<keyword evidence="9" id="KW-1185">Reference proteome</keyword>
<accession>A0A972F5P4</accession>
<dbReference type="AlphaFoldDB" id="A0A972F5P4"/>
<dbReference type="InterPro" id="IPR050090">
    <property type="entry name" value="Tyrosine_recombinase_XerCD"/>
</dbReference>
<dbReference type="Gene3D" id="1.10.443.10">
    <property type="entry name" value="Intergrase catalytic core"/>
    <property type="match status" value="1"/>
</dbReference>
<proteinExistence type="predicted"/>
<evidence type="ECO:0000256" key="2">
    <source>
        <dbReference type="ARBA" id="ARBA00023125"/>
    </source>
</evidence>
<dbReference type="PROSITE" id="PS51900">
    <property type="entry name" value="CB"/>
    <property type="match status" value="1"/>
</dbReference>